<organism evidence="1 2">
    <name type="scientific">Candidatus Wolfebacteria bacterium RIFCSPHIGHO2_01_FULL_48_22</name>
    <dbReference type="NCBI Taxonomy" id="1802555"/>
    <lineage>
        <taxon>Bacteria</taxon>
        <taxon>Candidatus Wolfeibacteriota</taxon>
    </lineage>
</organism>
<reference evidence="1 2" key="1">
    <citation type="journal article" date="2016" name="Nat. Commun.">
        <title>Thousands of microbial genomes shed light on interconnected biogeochemical processes in an aquifer system.</title>
        <authorList>
            <person name="Anantharaman K."/>
            <person name="Brown C.T."/>
            <person name="Hug L.A."/>
            <person name="Sharon I."/>
            <person name="Castelle C.J."/>
            <person name="Probst A.J."/>
            <person name="Thomas B.C."/>
            <person name="Singh A."/>
            <person name="Wilkins M.J."/>
            <person name="Karaoz U."/>
            <person name="Brodie E.L."/>
            <person name="Williams K.H."/>
            <person name="Hubbard S.S."/>
            <person name="Banfield J.F."/>
        </authorList>
    </citation>
    <scope>NUCLEOTIDE SEQUENCE [LARGE SCALE GENOMIC DNA]</scope>
</reference>
<dbReference type="AlphaFoldDB" id="A0A1F8DRH4"/>
<dbReference type="CDD" id="cd00009">
    <property type="entry name" value="AAA"/>
    <property type="match status" value="1"/>
</dbReference>
<proteinExistence type="predicted"/>
<dbReference type="PANTHER" id="PTHR11669:SF8">
    <property type="entry name" value="DNA POLYMERASE III SUBUNIT DELTA"/>
    <property type="match status" value="1"/>
</dbReference>
<comment type="caution">
    <text evidence="1">The sequence shown here is derived from an EMBL/GenBank/DDBJ whole genome shotgun (WGS) entry which is preliminary data.</text>
</comment>
<sequence>MFGYESLQKDFDRLIEGGNLSHTYLFYGEPQIGKFLFARELAAKIAHPSDILTVDFSAEEGSDKESVGIEKVRELEHFLYQTPSSAKATEGKPSYRIAIIRDAQWLTDQAQNALLKILEEPPKSGIILATATDSDIFLPAVRSRFQLVFMPILPREEVLDFLDQYDIMQDRKLEIADTARGRVGRARTFAEAQNGQGSALHTATKLAKQAIRASSTTNKKNVSDEIIEFFNEHPHNTELFIESLAGMLDPKKHASVLKELSEFAYNLQTVTIQKRIHIKKLLWTIQ</sequence>
<dbReference type="InterPro" id="IPR027417">
    <property type="entry name" value="P-loop_NTPase"/>
</dbReference>
<dbReference type="SUPFAM" id="SSF52540">
    <property type="entry name" value="P-loop containing nucleoside triphosphate hydrolases"/>
    <property type="match status" value="1"/>
</dbReference>
<dbReference type="EMBL" id="MGIP01000011">
    <property type="protein sequence ID" value="OGM91230.1"/>
    <property type="molecule type" value="Genomic_DNA"/>
</dbReference>
<evidence type="ECO:0000313" key="2">
    <source>
        <dbReference type="Proteomes" id="UP000177029"/>
    </source>
</evidence>
<evidence type="ECO:0008006" key="3">
    <source>
        <dbReference type="Google" id="ProtNLM"/>
    </source>
</evidence>
<dbReference type="Pfam" id="PF13177">
    <property type="entry name" value="DNA_pol3_delta2"/>
    <property type="match status" value="1"/>
</dbReference>
<gene>
    <name evidence="1" type="ORF">A2755_02400</name>
</gene>
<dbReference type="STRING" id="1802555.A2755_02400"/>
<dbReference type="Proteomes" id="UP000177029">
    <property type="component" value="Unassembled WGS sequence"/>
</dbReference>
<dbReference type="PANTHER" id="PTHR11669">
    <property type="entry name" value="REPLICATION FACTOR C / DNA POLYMERASE III GAMMA-TAU SUBUNIT"/>
    <property type="match status" value="1"/>
</dbReference>
<accession>A0A1F8DRH4</accession>
<evidence type="ECO:0000313" key="1">
    <source>
        <dbReference type="EMBL" id="OGM91230.1"/>
    </source>
</evidence>
<name>A0A1F8DRH4_9BACT</name>
<protein>
    <recommendedName>
        <fullName evidence="3">AAA+ ATPase domain-containing protein</fullName>
    </recommendedName>
</protein>
<dbReference type="InterPro" id="IPR050238">
    <property type="entry name" value="DNA_Rep/Repair_Clamp_Loader"/>
</dbReference>
<dbReference type="GO" id="GO:0006261">
    <property type="term" value="P:DNA-templated DNA replication"/>
    <property type="evidence" value="ECO:0007669"/>
    <property type="project" value="TreeGrafter"/>
</dbReference>
<dbReference type="Gene3D" id="3.40.50.300">
    <property type="entry name" value="P-loop containing nucleotide triphosphate hydrolases"/>
    <property type="match status" value="1"/>
</dbReference>